<dbReference type="PANTHER" id="PTHR47096">
    <property type="entry name" value="MISSHAPEN LIKE KINASE 1"/>
    <property type="match status" value="1"/>
</dbReference>
<feature type="non-terminal residue" evidence="3">
    <location>
        <position position="1"/>
    </location>
</feature>
<feature type="compositionally biased region" description="Polar residues" evidence="1">
    <location>
        <begin position="309"/>
        <end position="324"/>
    </location>
</feature>
<dbReference type="Proteomes" id="UP000243686">
    <property type="component" value="Unassembled WGS sequence"/>
</dbReference>
<gene>
    <name evidence="3" type="ORF">X801_10588</name>
</gene>
<dbReference type="AlphaFoldDB" id="A0A1S8WGS5"/>
<feature type="compositionally biased region" description="Polar residues" evidence="1">
    <location>
        <begin position="175"/>
        <end position="187"/>
    </location>
</feature>
<dbReference type="GO" id="GO:0004672">
    <property type="term" value="F:protein kinase activity"/>
    <property type="evidence" value="ECO:0007669"/>
    <property type="project" value="InterPro"/>
</dbReference>
<feature type="domain" description="Protein kinase" evidence="2">
    <location>
        <begin position="1"/>
        <end position="225"/>
    </location>
</feature>
<feature type="region of interest" description="Disordered" evidence="1">
    <location>
        <begin position="234"/>
        <end position="349"/>
    </location>
</feature>
<evidence type="ECO:0000259" key="2">
    <source>
        <dbReference type="PROSITE" id="PS50011"/>
    </source>
</evidence>
<dbReference type="InterPro" id="IPR008271">
    <property type="entry name" value="Ser/Thr_kinase_AS"/>
</dbReference>
<protein>
    <recommendedName>
        <fullName evidence="2">Protein kinase domain-containing protein</fullName>
    </recommendedName>
</protein>
<feature type="compositionally biased region" description="Basic and acidic residues" evidence="1">
    <location>
        <begin position="193"/>
        <end position="204"/>
    </location>
</feature>
<dbReference type="GO" id="GO:0005829">
    <property type="term" value="C:cytosol"/>
    <property type="evidence" value="ECO:0007669"/>
    <property type="project" value="TreeGrafter"/>
</dbReference>
<evidence type="ECO:0000313" key="4">
    <source>
        <dbReference type="Proteomes" id="UP000243686"/>
    </source>
</evidence>
<dbReference type="Gene3D" id="1.10.510.10">
    <property type="entry name" value="Transferase(Phosphotransferase) domain 1"/>
    <property type="match status" value="1"/>
</dbReference>
<dbReference type="SUPFAM" id="SSF56112">
    <property type="entry name" value="Protein kinase-like (PK-like)"/>
    <property type="match status" value="1"/>
</dbReference>
<reference evidence="3 4" key="1">
    <citation type="submission" date="2015-03" db="EMBL/GenBank/DDBJ databases">
        <title>Draft genome of the nematode, Opisthorchis viverrini.</title>
        <authorList>
            <person name="Mitreva M."/>
        </authorList>
    </citation>
    <scope>NUCLEOTIDE SEQUENCE [LARGE SCALE GENOMIC DNA]</scope>
    <source>
        <strain evidence="3">Khon Kaen</strain>
    </source>
</reference>
<dbReference type="PROSITE" id="PS50011">
    <property type="entry name" value="PROTEIN_KINASE_DOM"/>
    <property type="match status" value="1"/>
</dbReference>
<feature type="compositionally biased region" description="Low complexity" evidence="1">
    <location>
        <begin position="325"/>
        <end position="342"/>
    </location>
</feature>
<feature type="compositionally biased region" description="Low complexity" evidence="1">
    <location>
        <begin position="280"/>
        <end position="292"/>
    </location>
</feature>
<dbReference type="GO" id="GO:0005524">
    <property type="term" value="F:ATP binding"/>
    <property type="evidence" value="ECO:0007669"/>
    <property type="project" value="InterPro"/>
</dbReference>
<feature type="compositionally biased region" description="Polar residues" evidence="1">
    <location>
        <begin position="239"/>
        <end position="250"/>
    </location>
</feature>
<dbReference type="SMART" id="SM00220">
    <property type="entry name" value="S_TKc"/>
    <property type="match status" value="1"/>
</dbReference>
<dbReference type="InterPro" id="IPR011009">
    <property type="entry name" value="Kinase-like_dom_sf"/>
</dbReference>
<keyword evidence="4" id="KW-1185">Reference proteome</keyword>
<sequence length="369" mass="40380">LSNHRNIAAYYGAFIKKSSPQDHLWLVMEYCGAGSVTDLVKSTRGQSLREDWISYICREILRGLAHLHTNRVIHRDIKGQNVLLTDNAEVKLAEEREQIYEYEGSDDDEDEPNAAPKVSAALSAAGGAPGHRIGPPPPASHLGQPRQHPPLRPGDFVPPAPPIAAGLNAREQPHLNGQPNNVRQSVRSGKPAHPVDKKWVRPVEEESPTMTPNAPGENTLRQNFARLQERERLPAAGGTPSQSSAVGNNFHQQQHQQHPQSSHHYPQQFRNQQHSRAHPAQRTPQQAQQAQPKLGVSAAGSRSAAYGPVSSTSQSNATECTSDMSVSSSAPVQSSASVASQQHHFPLHHHRAAMRSLRLTSARRSVDPH</sequence>
<dbReference type="InterPro" id="IPR000719">
    <property type="entry name" value="Prot_kinase_dom"/>
</dbReference>
<accession>A0A1S8WGS5</accession>
<evidence type="ECO:0000313" key="3">
    <source>
        <dbReference type="EMBL" id="OON13637.1"/>
    </source>
</evidence>
<dbReference type="PANTHER" id="PTHR47096:SF1">
    <property type="entry name" value="MISSHAPEN LIKE KINASE 1"/>
    <property type="match status" value="1"/>
</dbReference>
<dbReference type="PROSITE" id="PS00108">
    <property type="entry name" value="PROTEIN_KINASE_ST"/>
    <property type="match status" value="1"/>
</dbReference>
<feature type="compositionally biased region" description="Pro residues" evidence="1">
    <location>
        <begin position="147"/>
        <end position="162"/>
    </location>
</feature>
<proteinExistence type="predicted"/>
<evidence type="ECO:0000256" key="1">
    <source>
        <dbReference type="SAM" id="MobiDB-lite"/>
    </source>
</evidence>
<dbReference type="InterPro" id="IPR051700">
    <property type="entry name" value="STE20_Ser-Thr_kinase"/>
</dbReference>
<name>A0A1S8WGS5_OPIVI</name>
<dbReference type="Pfam" id="PF00069">
    <property type="entry name" value="Pkinase"/>
    <property type="match status" value="1"/>
</dbReference>
<dbReference type="EMBL" id="KV907239">
    <property type="protein sequence ID" value="OON13637.1"/>
    <property type="molecule type" value="Genomic_DNA"/>
</dbReference>
<feature type="region of interest" description="Disordered" evidence="1">
    <location>
        <begin position="123"/>
        <end position="219"/>
    </location>
</feature>
<feature type="compositionally biased region" description="Low complexity" evidence="1">
    <location>
        <begin position="251"/>
        <end position="268"/>
    </location>
</feature>
<organism evidence="3 4">
    <name type="scientific">Opisthorchis viverrini</name>
    <name type="common">Southeast Asian liver fluke</name>
    <dbReference type="NCBI Taxonomy" id="6198"/>
    <lineage>
        <taxon>Eukaryota</taxon>
        <taxon>Metazoa</taxon>
        <taxon>Spiralia</taxon>
        <taxon>Lophotrochozoa</taxon>
        <taxon>Platyhelminthes</taxon>
        <taxon>Trematoda</taxon>
        <taxon>Digenea</taxon>
        <taxon>Opisthorchiida</taxon>
        <taxon>Opisthorchiata</taxon>
        <taxon>Opisthorchiidae</taxon>
        <taxon>Opisthorchis</taxon>
    </lineage>
</organism>